<organism evidence="8 9">
    <name type="scientific">Microbispora triticiradicis</name>
    <dbReference type="NCBI Taxonomy" id="2200763"/>
    <lineage>
        <taxon>Bacteria</taxon>
        <taxon>Bacillati</taxon>
        <taxon>Actinomycetota</taxon>
        <taxon>Actinomycetes</taxon>
        <taxon>Streptosporangiales</taxon>
        <taxon>Streptosporangiaceae</taxon>
        <taxon>Microbispora</taxon>
    </lineage>
</organism>
<dbReference type="InterPro" id="IPR009057">
    <property type="entry name" value="Homeodomain-like_sf"/>
</dbReference>
<keyword evidence="1" id="KW-0678">Repressor</keyword>
<proteinExistence type="predicted"/>
<accession>A0A5R8Z5M1</accession>
<keyword evidence="4" id="KW-0804">Transcription</keyword>
<evidence type="ECO:0000256" key="1">
    <source>
        <dbReference type="ARBA" id="ARBA00022491"/>
    </source>
</evidence>
<evidence type="ECO:0000256" key="6">
    <source>
        <dbReference type="SAM" id="MobiDB-lite"/>
    </source>
</evidence>
<evidence type="ECO:0000313" key="9">
    <source>
        <dbReference type="Proteomes" id="UP000309033"/>
    </source>
</evidence>
<dbReference type="GO" id="GO:0046677">
    <property type="term" value="P:response to antibiotic"/>
    <property type="evidence" value="ECO:0007669"/>
    <property type="project" value="InterPro"/>
</dbReference>
<evidence type="ECO:0000256" key="2">
    <source>
        <dbReference type="ARBA" id="ARBA00023015"/>
    </source>
</evidence>
<dbReference type="EMBL" id="VANP01000004">
    <property type="protein sequence ID" value="TLP61010.1"/>
    <property type="molecule type" value="Genomic_DNA"/>
</dbReference>
<reference evidence="8" key="1">
    <citation type="submission" date="2019-05" db="EMBL/GenBank/DDBJ databases">
        <title>Isolation, diversity and antifungal activity of Actinobacteria from wheat.</title>
        <authorList>
            <person name="Yu B."/>
        </authorList>
    </citation>
    <scope>NUCLEOTIDE SEQUENCE [LARGE SCALE GENOMIC DNA]</scope>
    <source>
        <strain evidence="8">NEAU-HEGS1-5</strain>
    </source>
</reference>
<protein>
    <submittedName>
        <fullName evidence="8">TetR/AcrR family transcriptional regulator</fullName>
    </submittedName>
</protein>
<dbReference type="Pfam" id="PF02909">
    <property type="entry name" value="TetR_C_1"/>
    <property type="match status" value="1"/>
</dbReference>
<dbReference type="Gene3D" id="1.10.357.10">
    <property type="entry name" value="Tetracycline Repressor, domain 2"/>
    <property type="match status" value="1"/>
</dbReference>
<dbReference type="PROSITE" id="PS50977">
    <property type="entry name" value="HTH_TETR_2"/>
    <property type="match status" value="1"/>
</dbReference>
<dbReference type="GO" id="GO:0003700">
    <property type="term" value="F:DNA-binding transcription factor activity"/>
    <property type="evidence" value="ECO:0007669"/>
    <property type="project" value="TreeGrafter"/>
</dbReference>
<feature type="domain" description="HTH tetR-type" evidence="7">
    <location>
        <begin position="68"/>
        <end position="128"/>
    </location>
</feature>
<dbReference type="PRINTS" id="PR00455">
    <property type="entry name" value="HTHTETR"/>
</dbReference>
<keyword evidence="3 5" id="KW-0238">DNA-binding</keyword>
<dbReference type="AlphaFoldDB" id="A0A5R8Z5M1"/>
<comment type="caution">
    <text evidence="8">The sequence shown here is derived from an EMBL/GenBank/DDBJ whole genome shotgun (WGS) entry which is preliminary data.</text>
</comment>
<dbReference type="OrthoDB" id="3214072at2"/>
<evidence type="ECO:0000256" key="4">
    <source>
        <dbReference type="ARBA" id="ARBA00023163"/>
    </source>
</evidence>
<feature type="region of interest" description="Disordered" evidence="6">
    <location>
        <begin position="38"/>
        <end position="60"/>
    </location>
</feature>
<dbReference type="Pfam" id="PF00440">
    <property type="entry name" value="TetR_N"/>
    <property type="match status" value="1"/>
</dbReference>
<dbReference type="SUPFAM" id="SSF46689">
    <property type="entry name" value="Homeodomain-like"/>
    <property type="match status" value="1"/>
</dbReference>
<evidence type="ECO:0000259" key="7">
    <source>
        <dbReference type="PROSITE" id="PS50977"/>
    </source>
</evidence>
<evidence type="ECO:0000313" key="8">
    <source>
        <dbReference type="EMBL" id="TLP61010.1"/>
    </source>
</evidence>
<evidence type="ECO:0000256" key="5">
    <source>
        <dbReference type="PROSITE-ProRule" id="PRU00335"/>
    </source>
</evidence>
<dbReference type="GO" id="GO:0045892">
    <property type="term" value="P:negative regulation of DNA-templated transcription"/>
    <property type="evidence" value="ECO:0007669"/>
    <property type="project" value="InterPro"/>
</dbReference>
<dbReference type="PANTHER" id="PTHR30055:SF151">
    <property type="entry name" value="TRANSCRIPTIONAL REGULATORY PROTEIN"/>
    <property type="match status" value="1"/>
</dbReference>
<dbReference type="InterPro" id="IPR050109">
    <property type="entry name" value="HTH-type_TetR-like_transc_reg"/>
</dbReference>
<dbReference type="InterPro" id="IPR001647">
    <property type="entry name" value="HTH_TetR"/>
</dbReference>
<dbReference type="SUPFAM" id="SSF48498">
    <property type="entry name" value="Tetracyclin repressor-like, C-terminal domain"/>
    <property type="match status" value="1"/>
</dbReference>
<evidence type="ECO:0000256" key="3">
    <source>
        <dbReference type="ARBA" id="ARBA00023125"/>
    </source>
</evidence>
<gene>
    <name evidence="8" type="ORF">FED44_12150</name>
</gene>
<dbReference type="InterPro" id="IPR003012">
    <property type="entry name" value="Tet_transcr_reg_TetR"/>
</dbReference>
<name>A0A5R8Z5M1_9ACTN</name>
<keyword evidence="2" id="KW-0805">Transcription regulation</keyword>
<dbReference type="GO" id="GO:0000976">
    <property type="term" value="F:transcription cis-regulatory region binding"/>
    <property type="evidence" value="ECO:0007669"/>
    <property type="project" value="TreeGrafter"/>
</dbReference>
<dbReference type="PANTHER" id="PTHR30055">
    <property type="entry name" value="HTH-TYPE TRANSCRIPTIONAL REGULATOR RUTR"/>
    <property type="match status" value="1"/>
</dbReference>
<keyword evidence="9" id="KW-1185">Reference proteome</keyword>
<dbReference type="InterPro" id="IPR036271">
    <property type="entry name" value="Tet_transcr_reg_TetR-rel_C_sf"/>
</dbReference>
<dbReference type="InterPro" id="IPR004111">
    <property type="entry name" value="Repressor_TetR_C"/>
</dbReference>
<dbReference type="Proteomes" id="UP000309033">
    <property type="component" value="Unassembled WGS sequence"/>
</dbReference>
<sequence length="300" mass="32315">MSRHRVPPCRATPSGTTFEYRIIDPVLDHDTRLARARTRRDVLGTKHSGSPGDVWLRPPARAAREAPPLSRDRIVAEAIALLDEEGADRLTMRRLAERLGTGSTTLYWHVKTKNDVLDLALDAIFAAVEIPRADGQDWRAGITALISGWRAVLLEHPWSAALLGRPMLGPNVLARSEFLYATLLGAGVTGPHLTAAAYGLSNYVIGSALMQATWTAGGEQATRAAAQDRFRADRERYPVLATHGPLAADSDWDSSFALGLTWLLDGIHATVGASMPACATDEASVSAARHARRGRGSSGE</sequence>
<feature type="DNA-binding region" description="H-T-H motif" evidence="5">
    <location>
        <begin position="91"/>
        <end position="110"/>
    </location>
</feature>
<dbReference type="PRINTS" id="PR00400">
    <property type="entry name" value="TETREPRESSOR"/>
</dbReference>